<dbReference type="EMBL" id="CAJVPT010008913">
    <property type="protein sequence ID" value="CAG8556783.1"/>
    <property type="molecule type" value="Genomic_DNA"/>
</dbReference>
<evidence type="ECO:0000313" key="1">
    <source>
        <dbReference type="EMBL" id="CAG8556783.1"/>
    </source>
</evidence>
<gene>
    <name evidence="1" type="ORF">ACOLOM_LOCUS5074</name>
</gene>
<evidence type="ECO:0000313" key="2">
    <source>
        <dbReference type="Proteomes" id="UP000789525"/>
    </source>
</evidence>
<name>A0ACA9LXF5_9GLOM</name>
<protein>
    <submittedName>
        <fullName evidence="1">6180_t:CDS:1</fullName>
    </submittedName>
</protein>
<comment type="caution">
    <text evidence="1">The sequence shown here is derived from an EMBL/GenBank/DDBJ whole genome shotgun (WGS) entry which is preliminary data.</text>
</comment>
<organism evidence="1 2">
    <name type="scientific">Acaulospora colombiana</name>
    <dbReference type="NCBI Taxonomy" id="27376"/>
    <lineage>
        <taxon>Eukaryota</taxon>
        <taxon>Fungi</taxon>
        <taxon>Fungi incertae sedis</taxon>
        <taxon>Mucoromycota</taxon>
        <taxon>Glomeromycotina</taxon>
        <taxon>Glomeromycetes</taxon>
        <taxon>Diversisporales</taxon>
        <taxon>Acaulosporaceae</taxon>
        <taxon>Acaulospora</taxon>
    </lineage>
</organism>
<sequence>MQNDNPLESILNLQLSSDALAVLYLPSLLQTLSPNYFLASADSAFRQDKFTSDGSTSVLSIAQLGKWTNRITSLLQSKDPSARWTGICLAKKTCELRRDIMIEFSQRWINLTLPLLSKSEPVAVWNAAIDLLVYVFTKNIHLPEFRRQVSTPTVPKFSAALLELVQKGDTSLKVSQLSGYKIPHIASNPQCSNPIIHYVATCGLISCHSTDIDYVRSGSSAGLYASYRWKGWSAHCLERHYGECALRSMEMPSRTAEINPSRAVLVPLADLATFTIQLLRTTELPQLPQSDLTRYQLEKQVNPRLVELGATMSTILATSQATSLNGTNAQEGGKKSKGKNRAKNLQGEEVLSLVEEGISSRLSTREELDVVLYALDVFQRILRMPFLSASLYSIGTRLVLALHLQLTGQPPPTEVDFGSHKASVDTVFHSQLQAKLIDIQSELCLGTSGYAWRGMGVSVDILLKADEETMVSSATKSSIRLIDALLHPRLPPSSRPLLKPESLMLFREDESKEERDERVGLRLEDDMEINYEVDTEARRRISTGQDIAMQDERVQTGQETLDISGGTIIRIEESPTVPNLVVSKELSQTSMVQQVDHQAVETSQHSQQQNLMDMSELSEPTNDFIRTSFTSKPPISVAQSGDKTIMANQSTSVMVSKNDTDEPAQEAPSWKLSKTMDSDSDEDIPSINMSSDSE</sequence>
<accession>A0ACA9LXF5</accession>
<dbReference type="Proteomes" id="UP000789525">
    <property type="component" value="Unassembled WGS sequence"/>
</dbReference>
<keyword evidence="2" id="KW-1185">Reference proteome</keyword>
<proteinExistence type="predicted"/>
<reference evidence="1" key="1">
    <citation type="submission" date="2021-06" db="EMBL/GenBank/DDBJ databases">
        <authorList>
            <person name="Kallberg Y."/>
            <person name="Tangrot J."/>
            <person name="Rosling A."/>
        </authorList>
    </citation>
    <scope>NUCLEOTIDE SEQUENCE</scope>
    <source>
        <strain evidence="1">CL356</strain>
    </source>
</reference>